<dbReference type="SUPFAM" id="SSF53187">
    <property type="entry name" value="Zn-dependent exopeptidases"/>
    <property type="match status" value="1"/>
</dbReference>
<evidence type="ECO:0000256" key="1">
    <source>
        <dbReference type="ARBA" id="ARBA00001947"/>
    </source>
</evidence>
<evidence type="ECO:0000256" key="10">
    <source>
        <dbReference type="ARBA" id="ARBA00023285"/>
    </source>
</evidence>
<dbReference type="CDD" id="cd03894">
    <property type="entry name" value="M20_ArgE"/>
    <property type="match status" value="1"/>
</dbReference>
<dbReference type="PROSITE" id="PS00759">
    <property type="entry name" value="ARGE_DAPE_CPG2_2"/>
    <property type="match status" value="1"/>
</dbReference>
<keyword evidence="9" id="KW-0862">Zinc</keyword>
<dbReference type="EMBL" id="STFG01000009">
    <property type="protein sequence ID" value="THU01001.1"/>
    <property type="molecule type" value="Genomic_DNA"/>
</dbReference>
<evidence type="ECO:0000256" key="9">
    <source>
        <dbReference type="ARBA" id="ARBA00022833"/>
    </source>
</evidence>
<evidence type="ECO:0000256" key="8">
    <source>
        <dbReference type="ARBA" id="ARBA00022801"/>
    </source>
</evidence>
<evidence type="ECO:0000256" key="7">
    <source>
        <dbReference type="ARBA" id="ARBA00022723"/>
    </source>
</evidence>
<sequence>MNTTAHDWLRTLVAFDTTSRNSNLHLIETVRDALNQHGLPSTLYYSSDRTKANLFATLPAQNGGTQGGIVLSGHTDVVPVDGQDWHSDPFTLTEKDGAWYGRGTADMKGFIATALSLVPEFLAMPRQKPLHLALSYDEEVGCLGAPVMLKALQEQGQHIDGCVVGEPTGMQVVVAHKGINAYQCHVHGHAAHSSLTPQGCNAIEYAAQLICRIREIAEQFKQQGPYDRAFDVPYTTMTTNMIAGGIALNTIPDTCQFSYEFRNLPGMRAQTIAEQVEHYVQEVLLPRMRSEYQDARIEITSLASAPALEASEQDAITALARALTKDTTTRKVAYATEAGLFQQAGIPSIICGPGHIQVAHKANEYVEMAQIQACAVFLRQLSHSLCPTA</sequence>
<keyword evidence="5" id="KW-0055">Arginine biosynthesis</keyword>
<dbReference type="InterPro" id="IPR010169">
    <property type="entry name" value="AcOrn-deacetyl"/>
</dbReference>
<keyword evidence="7" id="KW-0479">Metal-binding</keyword>
<dbReference type="GO" id="GO:0046872">
    <property type="term" value="F:metal ion binding"/>
    <property type="evidence" value="ECO:0007669"/>
    <property type="project" value="UniProtKB-KW"/>
</dbReference>
<dbReference type="RefSeq" id="WP_136573520.1">
    <property type="nucleotide sequence ID" value="NZ_STFG01000009.1"/>
</dbReference>
<dbReference type="NCBIfam" id="NF005710">
    <property type="entry name" value="PRK07522.1"/>
    <property type="match status" value="1"/>
</dbReference>
<accession>A0A4S8F2L7</accession>
<evidence type="ECO:0000256" key="6">
    <source>
        <dbReference type="ARBA" id="ARBA00022605"/>
    </source>
</evidence>
<evidence type="ECO:0000256" key="5">
    <source>
        <dbReference type="ARBA" id="ARBA00022571"/>
    </source>
</evidence>
<evidence type="ECO:0000256" key="4">
    <source>
        <dbReference type="ARBA" id="ARBA00022490"/>
    </source>
</evidence>
<keyword evidence="6" id="KW-0028">Amino-acid biosynthesis</keyword>
<dbReference type="GO" id="GO:0005737">
    <property type="term" value="C:cytoplasm"/>
    <property type="evidence" value="ECO:0007669"/>
    <property type="project" value="UniProtKB-SubCell"/>
</dbReference>
<keyword evidence="10" id="KW-0170">Cobalt</keyword>
<protein>
    <submittedName>
        <fullName evidence="12">Acetylornithine deacetylase</fullName>
        <ecNumber evidence="12">3.5.1.16</ecNumber>
    </submittedName>
</protein>
<comment type="cofactor">
    <cofactor evidence="1">
        <name>Zn(2+)</name>
        <dbReference type="ChEBI" id="CHEBI:29105"/>
    </cofactor>
</comment>
<dbReference type="InterPro" id="IPR050072">
    <property type="entry name" value="Peptidase_M20A"/>
</dbReference>
<name>A0A4S8F2L7_9BURK</name>
<feature type="domain" description="Peptidase M20 dimerisation" evidence="11">
    <location>
        <begin position="174"/>
        <end position="285"/>
    </location>
</feature>
<dbReference type="GO" id="GO:0006526">
    <property type="term" value="P:L-arginine biosynthetic process"/>
    <property type="evidence" value="ECO:0007669"/>
    <property type="project" value="UniProtKB-KW"/>
</dbReference>
<organism evidence="12 13">
    <name type="scientific">Lampropedia puyangensis</name>
    <dbReference type="NCBI Taxonomy" id="1330072"/>
    <lineage>
        <taxon>Bacteria</taxon>
        <taxon>Pseudomonadati</taxon>
        <taxon>Pseudomonadota</taxon>
        <taxon>Betaproteobacteria</taxon>
        <taxon>Burkholderiales</taxon>
        <taxon>Comamonadaceae</taxon>
        <taxon>Lampropedia</taxon>
    </lineage>
</organism>
<comment type="subcellular location">
    <subcellularLocation>
        <location evidence="2">Cytoplasm</location>
    </subcellularLocation>
</comment>
<dbReference type="Pfam" id="PF01546">
    <property type="entry name" value="Peptidase_M20"/>
    <property type="match status" value="1"/>
</dbReference>
<reference evidence="12 13" key="1">
    <citation type="journal article" date="2015" name="Antonie Van Leeuwenhoek">
        <title>Lampropedia puyangensis sp. nov., isolated from symptomatic bark of Populus ? euramericana canker and emended description of Lampropedia hyalina (Ehrenberg 1832) Lee et al. 2004.</title>
        <authorList>
            <person name="Li Y."/>
            <person name="Wang T."/>
            <person name="Piao C.G."/>
            <person name="Wang L.F."/>
            <person name="Tian G.Z."/>
            <person name="Zhu T.H."/>
            <person name="Guo M.W."/>
        </authorList>
    </citation>
    <scope>NUCLEOTIDE SEQUENCE [LARGE SCALE GENOMIC DNA]</scope>
    <source>
        <strain evidence="12 13">2-bin</strain>
    </source>
</reference>
<dbReference type="InterPro" id="IPR001261">
    <property type="entry name" value="ArgE/DapE_CS"/>
</dbReference>
<dbReference type="NCBIfam" id="TIGR01892">
    <property type="entry name" value="AcOrn-deacetyl"/>
    <property type="match status" value="1"/>
</dbReference>
<comment type="caution">
    <text evidence="12">The sequence shown here is derived from an EMBL/GenBank/DDBJ whole genome shotgun (WGS) entry which is preliminary data.</text>
</comment>
<dbReference type="Proteomes" id="UP000308917">
    <property type="component" value="Unassembled WGS sequence"/>
</dbReference>
<dbReference type="GO" id="GO:0008777">
    <property type="term" value="F:acetylornithine deacetylase activity"/>
    <property type="evidence" value="ECO:0007669"/>
    <property type="project" value="UniProtKB-EC"/>
</dbReference>
<dbReference type="PANTHER" id="PTHR43808:SF31">
    <property type="entry name" value="N-ACETYL-L-CITRULLINE DEACETYLASE"/>
    <property type="match status" value="1"/>
</dbReference>
<dbReference type="AlphaFoldDB" id="A0A4S8F2L7"/>
<keyword evidence="4" id="KW-0963">Cytoplasm</keyword>
<dbReference type="FunFam" id="3.30.70.360:FF:000003">
    <property type="entry name" value="Acetylornithine deacetylase"/>
    <property type="match status" value="1"/>
</dbReference>
<dbReference type="InterPro" id="IPR036264">
    <property type="entry name" value="Bact_exopeptidase_dim_dom"/>
</dbReference>
<gene>
    <name evidence="12" type="primary">argE</name>
    <name evidence="12" type="ORF">E9531_09445</name>
</gene>
<dbReference type="OrthoDB" id="9809784at2"/>
<evidence type="ECO:0000259" key="11">
    <source>
        <dbReference type="Pfam" id="PF07687"/>
    </source>
</evidence>
<dbReference type="InterPro" id="IPR011650">
    <property type="entry name" value="Peptidase_M20_dimer"/>
</dbReference>
<proteinExistence type="inferred from homology"/>
<dbReference type="Pfam" id="PF07687">
    <property type="entry name" value="M20_dimer"/>
    <property type="match status" value="1"/>
</dbReference>
<dbReference type="SUPFAM" id="SSF55031">
    <property type="entry name" value="Bacterial exopeptidase dimerisation domain"/>
    <property type="match status" value="1"/>
</dbReference>
<dbReference type="EC" id="3.5.1.16" evidence="12"/>
<comment type="similarity">
    <text evidence="3">Belongs to the peptidase M20A family. ArgE subfamily.</text>
</comment>
<dbReference type="InterPro" id="IPR002933">
    <property type="entry name" value="Peptidase_M20"/>
</dbReference>
<evidence type="ECO:0000256" key="3">
    <source>
        <dbReference type="ARBA" id="ARBA00005691"/>
    </source>
</evidence>
<dbReference type="Gene3D" id="3.30.70.360">
    <property type="match status" value="1"/>
</dbReference>
<evidence type="ECO:0000256" key="2">
    <source>
        <dbReference type="ARBA" id="ARBA00004496"/>
    </source>
</evidence>
<dbReference type="PANTHER" id="PTHR43808">
    <property type="entry name" value="ACETYLORNITHINE DEACETYLASE"/>
    <property type="match status" value="1"/>
</dbReference>
<evidence type="ECO:0000313" key="13">
    <source>
        <dbReference type="Proteomes" id="UP000308917"/>
    </source>
</evidence>
<keyword evidence="13" id="KW-1185">Reference proteome</keyword>
<evidence type="ECO:0000313" key="12">
    <source>
        <dbReference type="EMBL" id="THU01001.1"/>
    </source>
</evidence>
<keyword evidence="8 12" id="KW-0378">Hydrolase</keyword>
<dbReference type="Gene3D" id="3.40.630.10">
    <property type="entry name" value="Zn peptidases"/>
    <property type="match status" value="1"/>
</dbReference>